<accession>A0A9D5HFC0</accession>
<reference evidence="1" key="2">
    <citation type="journal article" date="2022" name="Hortic Res">
        <title>The genome of Dioscorea zingiberensis sheds light on the biosynthesis, origin and evolution of the medicinally important diosgenin saponins.</title>
        <authorList>
            <person name="Li Y."/>
            <person name="Tan C."/>
            <person name="Li Z."/>
            <person name="Guo J."/>
            <person name="Li S."/>
            <person name="Chen X."/>
            <person name="Wang C."/>
            <person name="Dai X."/>
            <person name="Yang H."/>
            <person name="Song W."/>
            <person name="Hou L."/>
            <person name="Xu J."/>
            <person name="Tong Z."/>
            <person name="Xu A."/>
            <person name="Yuan X."/>
            <person name="Wang W."/>
            <person name="Yang Q."/>
            <person name="Chen L."/>
            <person name="Sun Z."/>
            <person name="Wang K."/>
            <person name="Pan B."/>
            <person name="Chen J."/>
            <person name="Bao Y."/>
            <person name="Liu F."/>
            <person name="Qi X."/>
            <person name="Gang D.R."/>
            <person name="Wen J."/>
            <person name="Li J."/>
        </authorList>
    </citation>
    <scope>NUCLEOTIDE SEQUENCE</scope>
    <source>
        <strain evidence="1">Dzin_1.0</strain>
    </source>
</reference>
<organism evidence="1 2">
    <name type="scientific">Dioscorea zingiberensis</name>
    <dbReference type="NCBI Taxonomy" id="325984"/>
    <lineage>
        <taxon>Eukaryota</taxon>
        <taxon>Viridiplantae</taxon>
        <taxon>Streptophyta</taxon>
        <taxon>Embryophyta</taxon>
        <taxon>Tracheophyta</taxon>
        <taxon>Spermatophyta</taxon>
        <taxon>Magnoliopsida</taxon>
        <taxon>Liliopsida</taxon>
        <taxon>Dioscoreales</taxon>
        <taxon>Dioscoreaceae</taxon>
        <taxon>Dioscorea</taxon>
    </lineage>
</organism>
<protein>
    <submittedName>
        <fullName evidence="1">Uncharacterized protein</fullName>
    </submittedName>
</protein>
<gene>
    <name evidence="1" type="ORF">J5N97_016369</name>
</gene>
<proteinExistence type="predicted"/>
<sequence length="90" mass="9723">MGRILYRNQRAAAAGFWGGLVPQKNALNASALESLLEVGALGLKESNDFPMSKFNTYQGKACLSWQSTIDLLLVHAELVPDSDSSTLLLV</sequence>
<reference evidence="1" key="1">
    <citation type="submission" date="2021-03" db="EMBL/GenBank/DDBJ databases">
        <authorList>
            <person name="Li Z."/>
            <person name="Yang C."/>
        </authorList>
    </citation>
    <scope>NUCLEOTIDE SEQUENCE</scope>
    <source>
        <strain evidence="1">Dzin_1.0</strain>
        <tissue evidence="1">Leaf</tissue>
    </source>
</reference>
<dbReference type="EMBL" id="JAGGNH010000004">
    <property type="protein sequence ID" value="KAJ0974404.1"/>
    <property type="molecule type" value="Genomic_DNA"/>
</dbReference>
<comment type="caution">
    <text evidence="1">The sequence shown here is derived from an EMBL/GenBank/DDBJ whole genome shotgun (WGS) entry which is preliminary data.</text>
</comment>
<evidence type="ECO:0000313" key="2">
    <source>
        <dbReference type="Proteomes" id="UP001085076"/>
    </source>
</evidence>
<dbReference type="AlphaFoldDB" id="A0A9D5HFC0"/>
<dbReference type="Proteomes" id="UP001085076">
    <property type="component" value="Miscellaneous, Linkage group lg04"/>
</dbReference>
<evidence type="ECO:0000313" key="1">
    <source>
        <dbReference type="EMBL" id="KAJ0974404.1"/>
    </source>
</evidence>
<keyword evidence="2" id="KW-1185">Reference proteome</keyword>
<name>A0A9D5HFC0_9LILI</name>